<feature type="transmembrane region" description="Helical" evidence="1">
    <location>
        <begin position="307"/>
        <end position="325"/>
    </location>
</feature>
<proteinExistence type="predicted"/>
<dbReference type="InterPro" id="IPR057589">
    <property type="entry name" value="GT_PLOD"/>
</dbReference>
<comment type="caution">
    <text evidence="3">The sequence shown here is derived from an EMBL/GenBank/DDBJ whole genome shotgun (WGS) entry which is preliminary data.</text>
</comment>
<evidence type="ECO:0000313" key="3">
    <source>
        <dbReference type="EMBL" id="CAE7199552.1"/>
    </source>
</evidence>
<dbReference type="Pfam" id="PF25342">
    <property type="entry name" value="GT_PLOD"/>
    <property type="match status" value="1"/>
</dbReference>
<protein>
    <recommendedName>
        <fullName evidence="2">PLOD1-3-like GT domain-containing protein</fullName>
    </recommendedName>
</protein>
<name>A0A812JAI2_9DINO</name>
<keyword evidence="1" id="KW-0472">Membrane</keyword>
<feature type="domain" description="PLOD1-3-like GT" evidence="2">
    <location>
        <begin position="33"/>
        <end position="178"/>
    </location>
</feature>
<gene>
    <name evidence="3" type="ORF">SNAT2548_LOCUS5874</name>
</gene>
<dbReference type="AlphaFoldDB" id="A0A812JAI2"/>
<organism evidence="3 4">
    <name type="scientific">Symbiodinium natans</name>
    <dbReference type="NCBI Taxonomy" id="878477"/>
    <lineage>
        <taxon>Eukaryota</taxon>
        <taxon>Sar</taxon>
        <taxon>Alveolata</taxon>
        <taxon>Dinophyceae</taxon>
        <taxon>Suessiales</taxon>
        <taxon>Symbiodiniaceae</taxon>
        <taxon>Symbiodinium</taxon>
    </lineage>
</organism>
<keyword evidence="4" id="KW-1185">Reference proteome</keyword>
<accession>A0A812JAI2</accession>
<dbReference type="EMBL" id="CAJNDS010000380">
    <property type="protein sequence ID" value="CAE7199552.1"/>
    <property type="molecule type" value="Genomic_DNA"/>
</dbReference>
<evidence type="ECO:0000313" key="4">
    <source>
        <dbReference type="Proteomes" id="UP000604046"/>
    </source>
</evidence>
<reference evidence="3" key="1">
    <citation type="submission" date="2021-02" db="EMBL/GenBank/DDBJ databases">
        <authorList>
            <person name="Dougan E. K."/>
            <person name="Rhodes N."/>
            <person name="Thang M."/>
            <person name="Chan C."/>
        </authorList>
    </citation>
    <scope>NUCLEOTIDE SEQUENCE</scope>
</reference>
<keyword evidence="1" id="KW-1133">Transmembrane helix</keyword>
<dbReference type="OrthoDB" id="408486at2759"/>
<dbReference type="Proteomes" id="UP000604046">
    <property type="component" value="Unassembled WGS sequence"/>
</dbReference>
<evidence type="ECO:0000259" key="2">
    <source>
        <dbReference type="Pfam" id="PF25342"/>
    </source>
</evidence>
<evidence type="ECO:0000256" key="1">
    <source>
        <dbReference type="SAM" id="Phobius"/>
    </source>
</evidence>
<sequence>MIQSAVFASTSMVFGEMALLDYGRGAEWPRLTVKLRAYRDYVERMLDSQLCDFVLFLDAYDAVVTGTEREIMDRVLALEARTGKPILFGAETAPDKYQEAFEDLAKAQNVSTPWRYLNSGLMVGRVWALRIFLREMLHDRPKEDPTPDQVLCANFSLFRRPDLVGLDYDTELFLNAFGIEGILDGAWAWERGQPRGSVALVESGGKRWIENKVTRRRPVVFHFLGSAKFSKRAPCLKNPWFICYRSLPFEVVRLLLPEAYAGWRLDTMQDLFDDLSTPWLPRWNGDDYLHFQRTWSLLQKMKLRERIISYLVLLDVAFLAAFAWHRFRQRGQDPMAWCNWCLPRFRLRHLKTDTCDV</sequence>
<dbReference type="CDD" id="cd22997">
    <property type="entry name" value="GT_LH"/>
    <property type="match status" value="1"/>
</dbReference>
<keyword evidence="1" id="KW-0812">Transmembrane</keyword>